<organism evidence="1 2">
    <name type="scientific">Fusarium torulosum</name>
    <dbReference type="NCBI Taxonomy" id="33205"/>
    <lineage>
        <taxon>Eukaryota</taxon>
        <taxon>Fungi</taxon>
        <taxon>Dikarya</taxon>
        <taxon>Ascomycota</taxon>
        <taxon>Pezizomycotina</taxon>
        <taxon>Sordariomycetes</taxon>
        <taxon>Hypocreomycetidae</taxon>
        <taxon>Hypocreales</taxon>
        <taxon>Nectriaceae</taxon>
        <taxon>Fusarium</taxon>
    </lineage>
</organism>
<keyword evidence="2" id="KW-1185">Reference proteome</keyword>
<name>A0AAE8SML9_9HYPO</name>
<sequence length="145" mass="16408">MRYGEPTAVTAWVPMGNIKIDGGGMIYFEGSEALGVEIEGDFVRKAKEAGVNEEEIRNAFNKNMMSMGFLAEGLADFGRTYEKRWLVGEYEAGDVVFHIPHMIYASTINHDKENRIRLGTDLRFVNSARSWDTRWDKGFEFGDGV</sequence>
<comment type="caution">
    <text evidence="1">The sequence shown here is derived from an EMBL/GenBank/DDBJ whole genome shotgun (WGS) entry which is preliminary data.</text>
</comment>
<dbReference type="Gene3D" id="2.60.120.620">
    <property type="entry name" value="q2cbj1_9rhob like domain"/>
    <property type="match status" value="1"/>
</dbReference>
<dbReference type="Proteomes" id="UP001187734">
    <property type="component" value="Unassembled WGS sequence"/>
</dbReference>
<dbReference type="EMBL" id="ONZP01000416">
    <property type="protein sequence ID" value="SPJ84038.1"/>
    <property type="molecule type" value="Genomic_DNA"/>
</dbReference>
<protein>
    <submittedName>
        <fullName evidence="1">Uncharacterized protein</fullName>
    </submittedName>
</protein>
<dbReference type="SUPFAM" id="SSF51197">
    <property type="entry name" value="Clavaminate synthase-like"/>
    <property type="match status" value="1"/>
</dbReference>
<reference evidence="1" key="1">
    <citation type="submission" date="2018-03" db="EMBL/GenBank/DDBJ databases">
        <authorList>
            <person name="Guldener U."/>
        </authorList>
    </citation>
    <scope>NUCLEOTIDE SEQUENCE</scope>
</reference>
<evidence type="ECO:0000313" key="2">
    <source>
        <dbReference type="Proteomes" id="UP001187734"/>
    </source>
</evidence>
<dbReference type="AlphaFoldDB" id="A0AAE8SML9"/>
<gene>
    <name evidence="1" type="ORF">FTOL_10554</name>
</gene>
<dbReference type="PANTHER" id="PTHR40128">
    <property type="entry name" value="EXPRESSED PROTEIN"/>
    <property type="match status" value="1"/>
</dbReference>
<evidence type="ECO:0000313" key="1">
    <source>
        <dbReference type="EMBL" id="SPJ84038.1"/>
    </source>
</evidence>
<proteinExistence type="predicted"/>
<accession>A0AAE8SML9</accession>
<dbReference type="PANTHER" id="PTHR40128:SF1">
    <property type="entry name" value="PHYTANOYL-COA HYDROXYLASE"/>
    <property type="match status" value="1"/>
</dbReference>